<organism evidence="1 2">
    <name type="scientific">Araneus ventricosus</name>
    <name type="common">Orbweaver spider</name>
    <name type="synonym">Epeira ventricosa</name>
    <dbReference type="NCBI Taxonomy" id="182803"/>
    <lineage>
        <taxon>Eukaryota</taxon>
        <taxon>Metazoa</taxon>
        <taxon>Ecdysozoa</taxon>
        <taxon>Arthropoda</taxon>
        <taxon>Chelicerata</taxon>
        <taxon>Arachnida</taxon>
        <taxon>Araneae</taxon>
        <taxon>Araneomorphae</taxon>
        <taxon>Entelegynae</taxon>
        <taxon>Araneoidea</taxon>
        <taxon>Araneidae</taxon>
        <taxon>Araneus</taxon>
    </lineage>
</organism>
<keyword evidence="2" id="KW-1185">Reference proteome</keyword>
<accession>A0A4Y2EIW3</accession>
<dbReference type="EMBL" id="BGPR01000595">
    <property type="protein sequence ID" value="GBM27825.1"/>
    <property type="molecule type" value="Genomic_DNA"/>
</dbReference>
<gene>
    <name evidence="1" type="ORF">AVEN_119282_1</name>
</gene>
<sequence length="94" mass="10403">MCFRRRTSSELENGPSLSTLFISGKSQMGRYHGNKLVMEIVKYYASLDNLMPGGICEPAPHSDGALPTWNSPRGEVLDVCNQYQRPCAARILIG</sequence>
<reference evidence="1 2" key="1">
    <citation type="journal article" date="2019" name="Sci. Rep.">
        <title>Orb-weaving spider Araneus ventricosus genome elucidates the spidroin gene catalogue.</title>
        <authorList>
            <person name="Kono N."/>
            <person name="Nakamura H."/>
            <person name="Ohtoshi R."/>
            <person name="Moran D.A.P."/>
            <person name="Shinohara A."/>
            <person name="Yoshida Y."/>
            <person name="Fujiwara M."/>
            <person name="Mori M."/>
            <person name="Tomita M."/>
            <person name="Arakawa K."/>
        </authorList>
    </citation>
    <scope>NUCLEOTIDE SEQUENCE [LARGE SCALE GENOMIC DNA]</scope>
</reference>
<evidence type="ECO:0000313" key="2">
    <source>
        <dbReference type="Proteomes" id="UP000499080"/>
    </source>
</evidence>
<dbReference type="Proteomes" id="UP000499080">
    <property type="component" value="Unassembled WGS sequence"/>
</dbReference>
<name>A0A4Y2EIW3_ARAVE</name>
<dbReference type="AlphaFoldDB" id="A0A4Y2EIW3"/>
<protein>
    <submittedName>
        <fullName evidence="1">Uncharacterized protein</fullName>
    </submittedName>
</protein>
<proteinExistence type="predicted"/>
<evidence type="ECO:0000313" key="1">
    <source>
        <dbReference type="EMBL" id="GBM27825.1"/>
    </source>
</evidence>
<comment type="caution">
    <text evidence="1">The sequence shown here is derived from an EMBL/GenBank/DDBJ whole genome shotgun (WGS) entry which is preliminary data.</text>
</comment>